<dbReference type="RefSeq" id="WP_284131756.1">
    <property type="nucleotide sequence ID" value="NZ_JASKYM010000001.1"/>
</dbReference>
<name>A0ABT7E7A5_9FIRM</name>
<keyword evidence="1" id="KW-0472">Membrane</keyword>
<keyword evidence="1" id="KW-1133">Transmembrane helix</keyword>
<comment type="caution">
    <text evidence="2">The sequence shown here is derived from an EMBL/GenBank/DDBJ whole genome shotgun (WGS) entry which is preliminary data.</text>
</comment>
<proteinExistence type="predicted"/>
<feature type="transmembrane region" description="Helical" evidence="1">
    <location>
        <begin position="20"/>
        <end position="40"/>
    </location>
</feature>
<gene>
    <name evidence="2" type="ORF">QOZ84_04475</name>
</gene>
<dbReference type="Proteomes" id="UP001301012">
    <property type="component" value="Unassembled WGS sequence"/>
</dbReference>
<evidence type="ECO:0000313" key="3">
    <source>
        <dbReference type="Proteomes" id="UP001301012"/>
    </source>
</evidence>
<keyword evidence="1" id="KW-0812">Transmembrane</keyword>
<protein>
    <submittedName>
        <fullName evidence="2">Uncharacterized protein</fullName>
    </submittedName>
</protein>
<evidence type="ECO:0000313" key="2">
    <source>
        <dbReference type="EMBL" id="MDK2562796.1"/>
    </source>
</evidence>
<keyword evidence="3" id="KW-1185">Reference proteome</keyword>
<dbReference type="EMBL" id="JASKYM010000001">
    <property type="protein sequence ID" value="MDK2562796.1"/>
    <property type="molecule type" value="Genomic_DNA"/>
</dbReference>
<accession>A0ABT7E7A5</accession>
<organism evidence="2 3">
    <name type="scientific">Romboutsia sedimentorum</name>
    <dbReference type="NCBI Taxonomy" id="1368474"/>
    <lineage>
        <taxon>Bacteria</taxon>
        <taxon>Bacillati</taxon>
        <taxon>Bacillota</taxon>
        <taxon>Clostridia</taxon>
        <taxon>Peptostreptococcales</taxon>
        <taxon>Peptostreptococcaceae</taxon>
        <taxon>Romboutsia</taxon>
    </lineage>
</organism>
<sequence length="86" mass="10038">MSRLEKTIQKKSKGRKRRFVSKVLFILFMIVNLMVCIFIVDNSAKMMLGEQAYKVEPAIKEIQTFINEKVVYISSTTKEMLGKFNK</sequence>
<evidence type="ECO:0000256" key="1">
    <source>
        <dbReference type="SAM" id="Phobius"/>
    </source>
</evidence>
<reference evidence="2 3" key="1">
    <citation type="submission" date="2023-05" db="EMBL/GenBank/DDBJ databases">
        <title>Rombocin, a short stable natural nisin variant, displays selective antimicrobial activity against Listeria monocytogenes and employs dual mode of action to kill target bacterial strains.</title>
        <authorList>
            <person name="Wambui J."/>
            <person name="Stephan R."/>
            <person name="Kuipers O.P."/>
        </authorList>
    </citation>
    <scope>NUCLEOTIDE SEQUENCE [LARGE SCALE GENOMIC DNA]</scope>
    <source>
        <strain evidence="2 3">RC002</strain>
    </source>
</reference>